<gene>
    <name evidence="3" type="ORF">VNI00_018643</name>
</gene>
<keyword evidence="1" id="KW-0175">Coiled coil</keyword>
<feature type="region of interest" description="Disordered" evidence="2">
    <location>
        <begin position="1"/>
        <end position="23"/>
    </location>
</feature>
<feature type="region of interest" description="Disordered" evidence="2">
    <location>
        <begin position="322"/>
        <end position="353"/>
    </location>
</feature>
<proteinExistence type="predicted"/>
<comment type="caution">
    <text evidence="3">The sequence shown here is derived from an EMBL/GenBank/DDBJ whole genome shotgun (WGS) entry which is preliminary data.</text>
</comment>
<reference evidence="3 4" key="1">
    <citation type="submission" date="2024-01" db="EMBL/GenBank/DDBJ databases">
        <title>A draft genome for a cacao thread blight-causing isolate of Paramarasmius palmivorus.</title>
        <authorList>
            <person name="Baruah I.K."/>
            <person name="Bukari Y."/>
            <person name="Amoako-Attah I."/>
            <person name="Meinhardt L.W."/>
            <person name="Bailey B.A."/>
            <person name="Cohen S.P."/>
        </authorList>
    </citation>
    <scope>NUCLEOTIDE SEQUENCE [LARGE SCALE GENOMIC DNA]</scope>
    <source>
        <strain evidence="3 4">GH-12</strain>
    </source>
</reference>
<protein>
    <submittedName>
        <fullName evidence="3">Uncharacterized protein</fullName>
    </submittedName>
</protein>
<feature type="coiled-coil region" evidence="1">
    <location>
        <begin position="79"/>
        <end position="162"/>
    </location>
</feature>
<dbReference type="Proteomes" id="UP001383192">
    <property type="component" value="Unassembled WGS sequence"/>
</dbReference>
<keyword evidence="4" id="KW-1185">Reference proteome</keyword>
<evidence type="ECO:0000256" key="1">
    <source>
        <dbReference type="SAM" id="Coils"/>
    </source>
</evidence>
<evidence type="ECO:0000256" key="2">
    <source>
        <dbReference type="SAM" id="MobiDB-lite"/>
    </source>
</evidence>
<feature type="compositionally biased region" description="Polar residues" evidence="2">
    <location>
        <begin position="1"/>
        <end position="16"/>
    </location>
</feature>
<accession>A0AAW0AVH7</accession>
<sequence length="353" mass="39377">MASFSLNYSRDSSVDSSLYEAAPKKAPSIIELSDSEDSASEDSGAVVAISVPLAPLVSVTEDGSLLPGPLFATVFQDTLRRVQDQELAIKNRENQLEEKDRIIAQLRAQVAALEQEKVLSQEEWERKFEFQNRVITSLDRNIEKTLEAKEEIEQSFREAEYRGSLLESDIAVLRGTVKDLEDRYQRADLHIYHLESEVVTLYNSKKDLSENLLMARRGNMARVSPALFKAFSLLMKTLWKPTASPVEPLQDTLIQALGEGLQQVEQLFFFVIRANMISQMITGDFDESGLVATLGSARLDIPRVETHLGPTGQFTYFPGMASPPSAPRSNPDAPRGCKRPRIEVEEGAVVETN</sequence>
<dbReference type="AlphaFoldDB" id="A0AAW0AVH7"/>
<organism evidence="3 4">
    <name type="scientific">Paramarasmius palmivorus</name>
    <dbReference type="NCBI Taxonomy" id="297713"/>
    <lineage>
        <taxon>Eukaryota</taxon>
        <taxon>Fungi</taxon>
        <taxon>Dikarya</taxon>
        <taxon>Basidiomycota</taxon>
        <taxon>Agaricomycotina</taxon>
        <taxon>Agaricomycetes</taxon>
        <taxon>Agaricomycetidae</taxon>
        <taxon>Agaricales</taxon>
        <taxon>Marasmiineae</taxon>
        <taxon>Marasmiaceae</taxon>
        <taxon>Paramarasmius</taxon>
    </lineage>
</organism>
<evidence type="ECO:0000313" key="4">
    <source>
        <dbReference type="Proteomes" id="UP001383192"/>
    </source>
</evidence>
<evidence type="ECO:0000313" key="3">
    <source>
        <dbReference type="EMBL" id="KAK7017463.1"/>
    </source>
</evidence>
<dbReference type="EMBL" id="JAYKXP010000255">
    <property type="protein sequence ID" value="KAK7017463.1"/>
    <property type="molecule type" value="Genomic_DNA"/>
</dbReference>
<name>A0AAW0AVH7_9AGAR</name>